<evidence type="ECO:0000313" key="5">
    <source>
        <dbReference type="Proteomes" id="UP000054304"/>
    </source>
</evidence>
<evidence type="ECO:0000259" key="3">
    <source>
        <dbReference type="PROSITE" id="PS50048"/>
    </source>
</evidence>
<dbReference type="InterPro" id="IPR001138">
    <property type="entry name" value="Zn2Cys6_DnaBD"/>
</dbReference>
<dbReference type="GO" id="GO:0000921">
    <property type="term" value="P:septin ring assembly"/>
    <property type="evidence" value="ECO:0007669"/>
    <property type="project" value="EnsemblFungi"/>
</dbReference>
<evidence type="ECO:0000313" key="4">
    <source>
        <dbReference type="EMBL" id="CEP61493.1"/>
    </source>
</evidence>
<organism evidence="4 5">
    <name type="scientific">Lachancea lanzarotensis</name>
    <dbReference type="NCBI Taxonomy" id="1245769"/>
    <lineage>
        <taxon>Eukaryota</taxon>
        <taxon>Fungi</taxon>
        <taxon>Dikarya</taxon>
        <taxon>Ascomycota</taxon>
        <taxon>Saccharomycotina</taxon>
        <taxon>Saccharomycetes</taxon>
        <taxon>Saccharomycetales</taxon>
        <taxon>Saccharomycetaceae</taxon>
        <taxon>Lachancea</taxon>
    </lineage>
</organism>
<keyword evidence="2" id="KW-0539">Nucleus</keyword>
<keyword evidence="5" id="KW-1185">Reference proteome</keyword>
<sequence>MIPQYKPTQSKGPCLICVKRKVKCDREVPCINCVKRGEQDKCISSHKGALNKAKASSTGNRQEYLALWTSYYTWVFDYGLWEQNGQNWAKKRHDKTRWDWKVQTERSDFWINLLNSEMSFKLLDYSVQRLGALFFGILNDVGELYVELEDYWTRSKVPRHEFTPENYLWNALIWSILTLAVYHAPLSTLETIMLESQLDAIQLDFKINELTEQTRTEVVNAFRGVSLQMLHRANFMAFPDVKTIQTYLVLASTSFPMDEPALANSLLTQCLHLAKYLELDLFRPSVADTTDMRLVKLACEKIWYRLCVHDYWQSGINKLLSVHEINNSLLSHAAFLMDKPNIDVYQSEDTFEAFLWKVVSLDRDIDKYVHTQTKPPLKTLDAVQRQVDIFLHKAQALDVKSSASVRCESFIISFLLNAINWKISNLTYTYYDQKTGHVKLYQFSTVMVAQILQNTKTGMGFLNKLPFVIKNIAATLSFHSLCFIFDTSALNEQLAFDLTEICEILELKNNKFLKGACALAERLRELRNIWRKVRVVDDGEGFGHPVYKILQNDMLFLKENSRRQNRLFLKWDQVRDRIPSNEDDDKQGRDITLIVENFEKTFSLRRILAQYQYS</sequence>
<evidence type="ECO:0000256" key="1">
    <source>
        <dbReference type="ARBA" id="ARBA00004123"/>
    </source>
</evidence>
<dbReference type="Gene3D" id="4.10.240.10">
    <property type="entry name" value="Zn(2)-C6 fungal-type DNA-binding domain"/>
    <property type="match status" value="1"/>
</dbReference>
<dbReference type="HOGENOM" id="CLU_457054_0_0_1"/>
<dbReference type="GO" id="GO:0031518">
    <property type="term" value="C:CBF3 complex"/>
    <property type="evidence" value="ECO:0007669"/>
    <property type="project" value="EnsemblFungi"/>
</dbReference>
<dbReference type="Pfam" id="PF16846">
    <property type="entry name" value="Cep3"/>
    <property type="match status" value="1"/>
</dbReference>
<protein>
    <submittedName>
        <fullName evidence="4">LALA0S03e04082g1_1</fullName>
    </submittedName>
</protein>
<dbReference type="SUPFAM" id="SSF57701">
    <property type="entry name" value="Zn2/Cys6 DNA-binding domain"/>
    <property type="match status" value="1"/>
</dbReference>
<dbReference type="STRING" id="1245769.A0A0C7MVD6"/>
<name>A0A0C7MVD6_9SACH</name>
<dbReference type="RefSeq" id="XP_022627727.1">
    <property type="nucleotide sequence ID" value="XM_022773233.1"/>
</dbReference>
<accession>A0A0C7MVD6</accession>
<feature type="domain" description="Zn(2)-C6 fungal-type" evidence="3">
    <location>
        <begin position="13"/>
        <end position="44"/>
    </location>
</feature>
<dbReference type="CDD" id="cd00067">
    <property type="entry name" value="GAL4"/>
    <property type="match status" value="1"/>
</dbReference>
<dbReference type="InterPro" id="IPR036864">
    <property type="entry name" value="Zn2-C6_fun-type_DNA-bd_sf"/>
</dbReference>
<dbReference type="SMART" id="SM00066">
    <property type="entry name" value="GAL4"/>
    <property type="match status" value="1"/>
</dbReference>
<reference evidence="4 5" key="1">
    <citation type="submission" date="2014-12" db="EMBL/GenBank/DDBJ databases">
        <authorList>
            <person name="Neuveglise Cecile"/>
        </authorList>
    </citation>
    <scope>NUCLEOTIDE SEQUENCE [LARGE SCALE GENOMIC DNA]</scope>
    <source>
        <strain evidence="4 5">CBS 12615</strain>
    </source>
</reference>
<dbReference type="GO" id="GO:0042802">
    <property type="term" value="F:identical protein binding"/>
    <property type="evidence" value="ECO:0007669"/>
    <property type="project" value="EnsemblFungi"/>
</dbReference>
<dbReference type="OrthoDB" id="1747771at2759"/>
<dbReference type="PROSITE" id="PS50048">
    <property type="entry name" value="ZN2_CY6_FUNGAL_2"/>
    <property type="match status" value="1"/>
</dbReference>
<dbReference type="InterPro" id="IPR031760">
    <property type="entry name" value="Cep3_C"/>
</dbReference>
<dbReference type="GO" id="GO:0008301">
    <property type="term" value="F:DNA binding, bending"/>
    <property type="evidence" value="ECO:0007669"/>
    <property type="project" value="EnsemblFungi"/>
</dbReference>
<dbReference type="GO" id="GO:0000981">
    <property type="term" value="F:DNA-binding transcription factor activity, RNA polymerase II-specific"/>
    <property type="evidence" value="ECO:0007669"/>
    <property type="project" value="InterPro"/>
</dbReference>
<dbReference type="InterPro" id="IPR050613">
    <property type="entry name" value="Sec_Metabolite_Reg"/>
</dbReference>
<dbReference type="GO" id="GO:0051382">
    <property type="term" value="P:kinetochore assembly"/>
    <property type="evidence" value="ECO:0007669"/>
    <property type="project" value="EnsemblFungi"/>
</dbReference>
<dbReference type="GO" id="GO:0008270">
    <property type="term" value="F:zinc ion binding"/>
    <property type="evidence" value="ECO:0007669"/>
    <property type="project" value="InterPro"/>
</dbReference>
<dbReference type="PANTHER" id="PTHR31001:SF90">
    <property type="entry name" value="CENTROMERE DNA-BINDING PROTEIN COMPLEX CBF3 SUBUNIT B"/>
    <property type="match status" value="1"/>
</dbReference>
<dbReference type="GeneID" id="34684917"/>
<proteinExistence type="predicted"/>
<dbReference type="EMBL" id="LN736362">
    <property type="protein sequence ID" value="CEP61493.1"/>
    <property type="molecule type" value="Genomic_DNA"/>
</dbReference>
<dbReference type="Proteomes" id="UP000054304">
    <property type="component" value="Unassembled WGS sequence"/>
</dbReference>
<gene>
    <name evidence="4" type="ORF">LALA0_S03e04082g</name>
</gene>
<dbReference type="Pfam" id="PF00172">
    <property type="entry name" value="Zn_clus"/>
    <property type="match status" value="1"/>
</dbReference>
<evidence type="ECO:0000256" key="2">
    <source>
        <dbReference type="ARBA" id="ARBA00023242"/>
    </source>
</evidence>
<dbReference type="PANTHER" id="PTHR31001">
    <property type="entry name" value="UNCHARACTERIZED TRANSCRIPTIONAL REGULATORY PROTEIN"/>
    <property type="match status" value="1"/>
</dbReference>
<comment type="subcellular location">
    <subcellularLocation>
        <location evidence="1">Nucleus</location>
    </subcellularLocation>
</comment>
<dbReference type="GO" id="GO:0000776">
    <property type="term" value="C:kinetochore"/>
    <property type="evidence" value="ECO:0007669"/>
    <property type="project" value="EnsemblFungi"/>
</dbReference>
<dbReference type="AlphaFoldDB" id="A0A0C7MVD6"/>
<dbReference type="GO" id="GO:0007094">
    <property type="term" value="P:mitotic spindle assembly checkpoint signaling"/>
    <property type="evidence" value="ECO:0007669"/>
    <property type="project" value="EnsemblFungi"/>
</dbReference>
<dbReference type="GO" id="GO:0019237">
    <property type="term" value="F:centromeric DNA binding"/>
    <property type="evidence" value="ECO:0007669"/>
    <property type="project" value="EnsemblFungi"/>
</dbReference>